<dbReference type="PANTHER" id="PTHR33744:SF15">
    <property type="entry name" value="CARBOHYDRATE DIACID REGULATOR"/>
    <property type="match status" value="1"/>
</dbReference>
<evidence type="ECO:0000313" key="3">
    <source>
        <dbReference type="EMBL" id="MFB5266273.1"/>
    </source>
</evidence>
<feature type="domain" description="PucR C-terminal helix-turn-helix" evidence="2">
    <location>
        <begin position="467"/>
        <end position="522"/>
    </location>
</feature>
<evidence type="ECO:0000259" key="1">
    <source>
        <dbReference type="Pfam" id="PF07905"/>
    </source>
</evidence>
<accession>A0ABV5APZ3</accession>
<dbReference type="InterPro" id="IPR051448">
    <property type="entry name" value="CdaR-like_regulators"/>
</dbReference>
<keyword evidence="4" id="KW-1185">Reference proteome</keyword>
<evidence type="ECO:0000313" key="4">
    <source>
        <dbReference type="Proteomes" id="UP001580346"/>
    </source>
</evidence>
<dbReference type="RefSeq" id="WP_375353876.1">
    <property type="nucleotide sequence ID" value="NZ_JBHHMI010000003.1"/>
</dbReference>
<dbReference type="PANTHER" id="PTHR33744">
    <property type="entry name" value="CARBOHYDRATE DIACID REGULATOR"/>
    <property type="match status" value="1"/>
</dbReference>
<proteinExistence type="predicted"/>
<dbReference type="InterPro" id="IPR042070">
    <property type="entry name" value="PucR_C-HTH_sf"/>
</dbReference>
<feature type="domain" description="Purine catabolism PurC-like" evidence="1">
    <location>
        <begin position="14"/>
        <end position="123"/>
    </location>
</feature>
<name>A0ABV5APZ3_9BACL</name>
<dbReference type="Gene3D" id="1.10.10.2840">
    <property type="entry name" value="PucR C-terminal helix-turn-helix domain"/>
    <property type="match status" value="1"/>
</dbReference>
<dbReference type="EMBL" id="JBHHMI010000003">
    <property type="protein sequence ID" value="MFB5266273.1"/>
    <property type="molecule type" value="Genomic_DNA"/>
</dbReference>
<dbReference type="InterPro" id="IPR012914">
    <property type="entry name" value="PucR_dom"/>
</dbReference>
<gene>
    <name evidence="3" type="ORF">ACE41H_05665</name>
</gene>
<organism evidence="3 4">
    <name type="scientific">Paenibacillus enshidis</name>
    <dbReference type="NCBI Taxonomy" id="1458439"/>
    <lineage>
        <taxon>Bacteria</taxon>
        <taxon>Bacillati</taxon>
        <taxon>Bacillota</taxon>
        <taxon>Bacilli</taxon>
        <taxon>Bacillales</taxon>
        <taxon>Paenibacillaceae</taxon>
        <taxon>Paenibacillus</taxon>
    </lineage>
</organism>
<protein>
    <submittedName>
        <fullName evidence="3">PucR family transcriptional regulator</fullName>
    </submittedName>
</protein>
<evidence type="ECO:0000259" key="2">
    <source>
        <dbReference type="Pfam" id="PF13556"/>
    </source>
</evidence>
<dbReference type="Pfam" id="PF07905">
    <property type="entry name" value="PucR"/>
    <property type="match status" value="1"/>
</dbReference>
<dbReference type="InterPro" id="IPR025736">
    <property type="entry name" value="PucR_C-HTH_dom"/>
</dbReference>
<comment type="caution">
    <text evidence="3">The sequence shown here is derived from an EMBL/GenBank/DDBJ whole genome shotgun (WGS) entry which is preliminary data.</text>
</comment>
<sequence>MHLTVEDALTIYPLSEGKLAAGKKGVTRMISSINLMDAPDVINWMKEGELLLTTAYAIRDSPEEFVTLLHRLNERGASGLGIKLGRYWSEIPEIVLLEADRLSFPLIELPFEFTFSEQITALFQSEFQRDTRKLNELLETQKKLVDFAMQADEYTDYFQEITNILRRSVAVVTAEGIVLYNVTGCPDKELLSDWPWHLDNRFYKAANKLLYRTPLLKSGTSYGYLLVQTGNLQEANDMEGIFHQAAVILSYHLEIIRNQEAVAAGKRLGMTIERYLKGNASRQTVLEFAEVLGSGFWNSPYVCMISSADTSAWDQDRQRRRLREIQDRLQEHPKTASLESHHFYVMNRVYSLLQIPEGEARERKQYEQTARLYADLMNAWGYGNRANACYMSKIRVGIDSLIDGFRECAEAERISAELDLAEPVVLFTDLEFAYLFRHIPQEVMSRYCSYLFRPLLDRDEEYAGEMMRTLEAYFANNGQVNETARELFIHRNTVLYRLEKVAGLLNLDLKNTDDLLKLKLGLMFRHLLPR</sequence>
<reference evidence="3 4" key="1">
    <citation type="submission" date="2024-09" db="EMBL/GenBank/DDBJ databases">
        <title>Paenibacillus zeirhizospherea sp. nov., isolated from surface of the maize (Zea mays) roots in a horticulture field, Hungary.</title>
        <authorList>
            <person name="Marton D."/>
            <person name="Farkas M."/>
            <person name="Bedics A."/>
            <person name="Toth E."/>
            <person name="Tancsics A."/>
            <person name="Boka K."/>
            <person name="Maroti G."/>
            <person name="Kriszt B."/>
            <person name="Cserhati M."/>
        </authorList>
    </citation>
    <scope>NUCLEOTIDE SEQUENCE [LARGE SCALE GENOMIC DNA]</scope>
    <source>
        <strain evidence="3 4">KCTC 33519</strain>
    </source>
</reference>
<dbReference type="Pfam" id="PF13556">
    <property type="entry name" value="HTH_30"/>
    <property type="match status" value="1"/>
</dbReference>
<dbReference type="Proteomes" id="UP001580346">
    <property type="component" value="Unassembled WGS sequence"/>
</dbReference>